<dbReference type="Proteomes" id="UP000410492">
    <property type="component" value="Unassembled WGS sequence"/>
</dbReference>
<accession>A0A653BIF8</accession>
<dbReference type="AlphaFoldDB" id="A0A653BIF8"/>
<gene>
    <name evidence="1" type="ORF">CALMAC_LOCUS1155</name>
</gene>
<name>A0A653BIF8_CALMS</name>
<proteinExistence type="predicted"/>
<evidence type="ECO:0000313" key="1">
    <source>
        <dbReference type="EMBL" id="VEN35179.1"/>
    </source>
</evidence>
<keyword evidence="2" id="KW-1185">Reference proteome</keyword>
<dbReference type="OrthoDB" id="20872at2759"/>
<sequence>MSMVKMVLLLCTWLLITITRTLLCFCWTKVHHLTPLQRMAILLSTWQPERIRWISRMRYWNSGLSRTWKAKPDLHPYI</sequence>
<dbReference type="EMBL" id="CAACVG010001325">
    <property type="protein sequence ID" value="VEN35179.1"/>
    <property type="molecule type" value="Genomic_DNA"/>
</dbReference>
<protein>
    <submittedName>
        <fullName evidence="1">Uncharacterized protein</fullName>
    </submittedName>
</protein>
<evidence type="ECO:0000313" key="2">
    <source>
        <dbReference type="Proteomes" id="UP000410492"/>
    </source>
</evidence>
<reference evidence="1 2" key="1">
    <citation type="submission" date="2019-01" db="EMBL/GenBank/DDBJ databases">
        <authorList>
            <person name="Sayadi A."/>
        </authorList>
    </citation>
    <scope>NUCLEOTIDE SEQUENCE [LARGE SCALE GENOMIC DNA]</scope>
</reference>
<organism evidence="1 2">
    <name type="scientific">Callosobruchus maculatus</name>
    <name type="common">Southern cowpea weevil</name>
    <name type="synonym">Pulse bruchid</name>
    <dbReference type="NCBI Taxonomy" id="64391"/>
    <lineage>
        <taxon>Eukaryota</taxon>
        <taxon>Metazoa</taxon>
        <taxon>Ecdysozoa</taxon>
        <taxon>Arthropoda</taxon>
        <taxon>Hexapoda</taxon>
        <taxon>Insecta</taxon>
        <taxon>Pterygota</taxon>
        <taxon>Neoptera</taxon>
        <taxon>Endopterygota</taxon>
        <taxon>Coleoptera</taxon>
        <taxon>Polyphaga</taxon>
        <taxon>Cucujiformia</taxon>
        <taxon>Chrysomeloidea</taxon>
        <taxon>Chrysomelidae</taxon>
        <taxon>Bruchinae</taxon>
        <taxon>Bruchini</taxon>
        <taxon>Callosobruchus</taxon>
    </lineage>
</organism>